<evidence type="ECO:0000256" key="1">
    <source>
        <dbReference type="SAM" id="MobiDB-lite"/>
    </source>
</evidence>
<keyword evidence="2" id="KW-1133">Transmembrane helix</keyword>
<reference evidence="4 5" key="1">
    <citation type="journal article" date="2016" name="Mol. Biol. Evol.">
        <title>Comparative Genomics of Early-Diverging Mushroom-Forming Fungi Provides Insights into the Origins of Lignocellulose Decay Capabilities.</title>
        <authorList>
            <person name="Nagy L.G."/>
            <person name="Riley R."/>
            <person name="Tritt A."/>
            <person name="Adam C."/>
            <person name="Daum C."/>
            <person name="Floudas D."/>
            <person name="Sun H."/>
            <person name="Yadav J.S."/>
            <person name="Pangilinan J."/>
            <person name="Larsson K.H."/>
            <person name="Matsuura K."/>
            <person name="Barry K."/>
            <person name="Labutti K."/>
            <person name="Kuo R."/>
            <person name="Ohm R.A."/>
            <person name="Bhattacharya S.S."/>
            <person name="Shirouzu T."/>
            <person name="Yoshinaga Y."/>
            <person name="Martin F.M."/>
            <person name="Grigoriev I.V."/>
            <person name="Hibbett D.S."/>
        </authorList>
    </citation>
    <scope>NUCLEOTIDE SEQUENCE [LARGE SCALE GENOMIC DNA]</scope>
    <source>
        <strain evidence="4 5">HHB12029</strain>
    </source>
</reference>
<feature type="transmembrane region" description="Helical" evidence="2">
    <location>
        <begin position="144"/>
        <end position="163"/>
    </location>
</feature>
<feature type="non-terminal residue" evidence="4">
    <location>
        <position position="351"/>
    </location>
</feature>
<proteinExistence type="predicted"/>
<dbReference type="InParanoid" id="A0A165ZKL6"/>
<feature type="transmembrane region" description="Helical" evidence="2">
    <location>
        <begin position="195"/>
        <end position="220"/>
    </location>
</feature>
<keyword evidence="2" id="KW-0812">Transmembrane</keyword>
<accession>A0A165ZKL6</accession>
<evidence type="ECO:0000313" key="4">
    <source>
        <dbReference type="EMBL" id="KZV83579.1"/>
    </source>
</evidence>
<name>A0A165ZKL6_EXIGL</name>
<gene>
    <name evidence="4" type="ORF">EXIGLDRAFT_655909</name>
</gene>
<evidence type="ECO:0000259" key="3">
    <source>
        <dbReference type="Pfam" id="PF20153"/>
    </source>
</evidence>
<dbReference type="Proteomes" id="UP000077266">
    <property type="component" value="Unassembled WGS sequence"/>
</dbReference>
<evidence type="ECO:0000256" key="2">
    <source>
        <dbReference type="SAM" id="Phobius"/>
    </source>
</evidence>
<dbReference type="STRING" id="1314781.A0A165ZKL6"/>
<dbReference type="EMBL" id="KV426264">
    <property type="protein sequence ID" value="KZV83579.1"/>
    <property type="molecule type" value="Genomic_DNA"/>
</dbReference>
<feature type="transmembrane region" description="Helical" evidence="2">
    <location>
        <begin position="77"/>
        <end position="94"/>
    </location>
</feature>
<evidence type="ECO:0000313" key="5">
    <source>
        <dbReference type="Proteomes" id="UP000077266"/>
    </source>
</evidence>
<organism evidence="4 5">
    <name type="scientific">Exidia glandulosa HHB12029</name>
    <dbReference type="NCBI Taxonomy" id="1314781"/>
    <lineage>
        <taxon>Eukaryota</taxon>
        <taxon>Fungi</taxon>
        <taxon>Dikarya</taxon>
        <taxon>Basidiomycota</taxon>
        <taxon>Agaricomycotina</taxon>
        <taxon>Agaricomycetes</taxon>
        <taxon>Auriculariales</taxon>
        <taxon>Exidiaceae</taxon>
        <taxon>Exidia</taxon>
    </lineage>
</organism>
<feature type="domain" description="DUF6535" evidence="3">
    <location>
        <begin position="53"/>
        <end position="228"/>
    </location>
</feature>
<feature type="compositionally biased region" description="Basic and acidic residues" evidence="1">
    <location>
        <begin position="24"/>
        <end position="37"/>
    </location>
</feature>
<sequence length="351" mass="39225">MDSWDAYRPFAHEENAAQTLKPPLPKEESDTEFKKQYPPEPLGEELADHARVWKVYQDAATKFDPVMIEGWNKTLDILLVFAGLFSAVVTSFVGQSNTQLQPDSNAYVANALFHLVKSNGSVDTLPAPPSLDAAPTSTVVWVNALWFTSLLLSLAVAFLCILAKQWIGEYIVRTTALSNNALDWSRRRTFYFRGLNAWGLPAFLSFLPVLLHISLFLFIAGLCLSMWAVSRTIALCLISVGGCLAVFYIITTLVPFWRPDCPTVLPLIGQLRAALLVARRTSLVICIYCFPAVRKAFLMLRRVVLWPVYDACIGILRAASRGRVSYPRRSPYLNTPFHVVFFNGEDSVVNS</sequence>
<dbReference type="InterPro" id="IPR045338">
    <property type="entry name" value="DUF6535"/>
</dbReference>
<feature type="transmembrane region" description="Helical" evidence="2">
    <location>
        <begin position="232"/>
        <end position="257"/>
    </location>
</feature>
<dbReference type="Pfam" id="PF20153">
    <property type="entry name" value="DUF6535"/>
    <property type="match status" value="1"/>
</dbReference>
<keyword evidence="5" id="KW-1185">Reference proteome</keyword>
<feature type="region of interest" description="Disordered" evidence="1">
    <location>
        <begin position="1"/>
        <end position="41"/>
    </location>
</feature>
<dbReference type="AlphaFoldDB" id="A0A165ZKL6"/>
<protein>
    <recommendedName>
        <fullName evidence="3">DUF6535 domain-containing protein</fullName>
    </recommendedName>
</protein>
<keyword evidence="2" id="KW-0472">Membrane</keyword>
<dbReference type="OrthoDB" id="3219854at2759"/>